<proteinExistence type="predicted"/>
<protein>
    <submittedName>
        <fullName evidence="1">Unannotated protein</fullName>
    </submittedName>
</protein>
<dbReference type="AlphaFoldDB" id="A0A6J7QT97"/>
<organism evidence="1">
    <name type="scientific">freshwater metagenome</name>
    <dbReference type="NCBI Taxonomy" id="449393"/>
    <lineage>
        <taxon>unclassified sequences</taxon>
        <taxon>metagenomes</taxon>
        <taxon>ecological metagenomes</taxon>
    </lineage>
</organism>
<dbReference type="EMBL" id="CAFBPP010000031">
    <property type="protein sequence ID" value="CAB5019809.1"/>
    <property type="molecule type" value="Genomic_DNA"/>
</dbReference>
<reference evidence="1" key="1">
    <citation type="submission" date="2020-05" db="EMBL/GenBank/DDBJ databases">
        <authorList>
            <person name="Chiriac C."/>
            <person name="Salcher M."/>
            <person name="Ghai R."/>
            <person name="Kavagutti S V."/>
        </authorList>
    </citation>
    <scope>NUCLEOTIDE SEQUENCE</scope>
</reference>
<accession>A0A6J7QT97</accession>
<name>A0A6J7QT97_9ZZZZ</name>
<sequence>MAATLRANSTPLTSVMLPREAGAMVVRDISLDARRAYDWAWTAWISTNLNPNNISTTSAIAVRTRNL</sequence>
<gene>
    <name evidence="1" type="ORF">UFOPK4114_00773</name>
</gene>
<evidence type="ECO:0000313" key="1">
    <source>
        <dbReference type="EMBL" id="CAB5019809.1"/>
    </source>
</evidence>